<dbReference type="SUPFAM" id="SSF51445">
    <property type="entry name" value="(Trans)glycosidases"/>
    <property type="match status" value="1"/>
</dbReference>
<reference evidence="4 5" key="1">
    <citation type="submission" date="2018-11" db="EMBL/GenBank/DDBJ databases">
        <title>Complete genome sequence of Paenibacillus baekrokdamisoli strain KCTC 33723.</title>
        <authorList>
            <person name="Kang S.W."/>
            <person name="Lee K.C."/>
            <person name="Kim K.K."/>
            <person name="Kim J.S."/>
            <person name="Kim D.S."/>
            <person name="Ko S.H."/>
            <person name="Yang S.H."/>
            <person name="Lee J.S."/>
        </authorList>
    </citation>
    <scope>NUCLEOTIDE SEQUENCE [LARGE SCALE GENOMIC DNA]</scope>
    <source>
        <strain evidence="4 5">KCTC 33723</strain>
    </source>
</reference>
<evidence type="ECO:0000256" key="1">
    <source>
        <dbReference type="ARBA" id="ARBA00010646"/>
    </source>
</evidence>
<accession>A0A3G9IUY0</accession>
<gene>
    <name evidence="4" type="ORF">Back11_12200</name>
</gene>
<dbReference type="InterPro" id="IPR036582">
    <property type="entry name" value="Mao_N_sf"/>
</dbReference>
<dbReference type="RefSeq" id="WP_125654539.1">
    <property type="nucleotide sequence ID" value="NZ_AP019308.1"/>
</dbReference>
<keyword evidence="2" id="KW-0378">Hydrolase</keyword>
<name>A0A3G9IUY0_9BACL</name>
<evidence type="ECO:0000313" key="4">
    <source>
        <dbReference type="EMBL" id="BBH19875.1"/>
    </source>
</evidence>
<dbReference type="CDD" id="cd00599">
    <property type="entry name" value="GH25_muramidase"/>
    <property type="match status" value="1"/>
</dbReference>
<evidence type="ECO:0000256" key="3">
    <source>
        <dbReference type="ARBA" id="ARBA00023295"/>
    </source>
</evidence>
<dbReference type="InterPro" id="IPR002053">
    <property type="entry name" value="Glyco_hydro_25"/>
</dbReference>
<dbReference type="InterPro" id="IPR018077">
    <property type="entry name" value="Glyco_hydro_fam25_subgr"/>
</dbReference>
<dbReference type="PROSITE" id="PS51904">
    <property type="entry name" value="GLYCOSYL_HYDROL_F25_2"/>
    <property type="match status" value="1"/>
</dbReference>
<dbReference type="OrthoDB" id="9802228at2"/>
<proteinExistence type="inferred from homology"/>
<dbReference type="PANTHER" id="PTHR34135">
    <property type="entry name" value="LYSOZYME"/>
    <property type="match status" value="1"/>
</dbReference>
<dbReference type="GO" id="GO:0009253">
    <property type="term" value="P:peptidoglycan catabolic process"/>
    <property type="evidence" value="ECO:0007669"/>
    <property type="project" value="InterPro"/>
</dbReference>
<dbReference type="SMART" id="SM00641">
    <property type="entry name" value="Glyco_25"/>
    <property type="match status" value="1"/>
</dbReference>
<dbReference type="EMBL" id="AP019308">
    <property type="protein sequence ID" value="BBH19875.1"/>
    <property type="molecule type" value="Genomic_DNA"/>
</dbReference>
<dbReference type="Gene3D" id="3.20.20.80">
    <property type="entry name" value="Glycosidases"/>
    <property type="match status" value="1"/>
</dbReference>
<dbReference type="AlphaFoldDB" id="A0A3G9IUY0"/>
<keyword evidence="5" id="KW-1185">Reference proteome</keyword>
<dbReference type="SUPFAM" id="SSF55383">
    <property type="entry name" value="Copper amine oxidase, domain N"/>
    <property type="match status" value="1"/>
</dbReference>
<dbReference type="GO" id="GO:0016998">
    <property type="term" value="P:cell wall macromolecule catabolic process"/>
    <property type="evidence" value="ECO:0007669"/>
    <property type="project" value="InterPro"/>
</dbReference>
<dbReference type="PANTHER" id="PTHR34135:SF2">
    <property type="entry name" value="LYSOZYME"/>
    <property type="match status" value="1"/>
</dbReference>
<dbReference type="GO" id="GO:0003796">
    <property type="term" value="F:lysozyme activity"/>
    <property type="evidence" value="ECO:0007669"/>
    <property type="project" value="InterPro"/>
</dbReference>
<dbReference type="GO" id="GO:0016052">
    <property type="term" value="P:carbohydrate catabolic process"/>
    <property type="evidence" value="ECO:0007669"/>
    <property type="project" value="TreeGrafter"/>
</dbReference>
<protein>
    <submittedName>
        <fullName evidence="4">Uncharacterized protein</fullName>
    </submittedName>
</protein>
<comment type="similarity">
    <text evidence="1">Belongs to the glycosyl hydrolase 25 family.</text>
</comment>
<sequence length="306" mass="33680">MQTKSPSNLKVIDVSHHQGSINWPKVKSDGVDGAFIKATEGKTGIDSKFSSNATGAILAGLKVGYYHYAHPENNPAEVEAANFVNKANGFAADFPHVLDVEGKADSLGAVKLTAWCVAWLKEVERLTGHSVMIYTGASFARSYLGKELSKWPLWIAHYGAAKPMENNIWSEWSVFQYADNVKVSGITGSVDMNVMEKAFYDKHTIKLPAPEPTPTENIKVIVDDKLTAYGRIIKGHVYLPICKLGEELGYVVDWNARAATPYINGKPITFYEAIDGLTYIGVRAVAELLGGTVSWNVEEKKVFFYK</sequence>
<dbReference type="InterPro" id="IPR017853">
    <property type="entry name" value="GH"/>
</dbReference>
<organism evidence="4 5">
    <name type="scientific">Paenibacillus baekrokdamisoli</name>
    <dbReference type="NCBI Taxonomy" id="1712516"/>
    <lineage>
        <taxon>Bacteria</taxon>
        <taxon>Bacillati</taxon>
        <taxon>Bacillota</taxon>
        <taxon>Bacilli</taxon>
        <taxon>Bacillales</taxon>
        <taxon>Paenibacillaceae</taxon>
        <taxon>Paenibacillus</taxon>
    </lineage>
</organism>
<keyword evidence="3" id="KW-0326">Glycosidase</keyword>
<evidence type="ECO:0000256" key="2">
    <source>
        <dbReference type="ARBA" id="ARBA00022801"/>
    </source>
</evidence>
<dbReference type="KEGG" id="pbk:Back11_12200"/>
<evidence type="ECO:0000313" key="5">
    <source>
        <dbReference type="Proteomes" id="UP000275368"/>
    </source>
</evidence>
<dbReference type="Proteomes" id="UP000275368">
    <property type="component" value="Chromosome"/>
</dbReference>
<dbReference type="Pfam" id="PF01183">
    <property type="entry name" value="Glyco_hydro_25"/>
    <property type="match status" value="1"/>
</dbReference>